<evidence type="ECO:0000313" key="2">
    <source>
        <dbReference type="EMBL" id="ORY39276.1"/>
    </source>
</evidence>
<comment type="caution">
    <text evidence="2">The sequence shown here is derived from an EMBL/GenBank/DDBJ whole genome shotgun (WGS) entry which is preliminary data.</text>
</comment>
<dbReference type="SUPFAM" id="SSF51110">
    <property type="entry name" value="alpha-D-mannose-specific plant lectins"/>
    <property type="match status" value="1"/>
</dbReference>
<name>A0A1Y2BX02_9FUNG</name>
<evidence type="ECO:0008006" key="4">
    <source>
        <dbReference type="Google" id="ProtNLM"/>
    </source>
</evidence>
<dbReference type="AlphaFoldDB" id="A0A1Y2BX02"/>
<reference evidence="2 3" key="1">
    <citation type="submission" date="2016-07" db="EMBL/GenBank/DDBJ databases">
        <title>Pervasive Adenine N6-methylation of Active Genes in Fungi.</title>
        <authorList>
            <consortium name="DOE Joint Genome Institute"/>
            <person name="Mondo S.J."/>
            <person name="Dannebaum R.O."/>
            <person name="Kuo R.C."/>
            <person name="Labutti K."/>
            <person name="Haridas S."/>
            <person name="Kuo A."/>
            <person name="Salamov A."/>
            <person name="Ahrendt S.R."/>
            <person name="Lipzen A."/>
            <person name="Sullivan W."/>
            <person name="Andreopoulos W.B."/>
            <person name="Clum A."/>
            <person name="Lindquist E."/>
            <person name="Daum C."/>
            <person name="Ramamoorthy G.K."/>
            <person name="Gryganskyi A."/>
            <person name="Culley D."/>
            <person name="Magnuson J.K."/>
            <person name="James T.Y."/>
            <person name="O'Malley M.A."/>
            <person name="Stajich J.E."/>
            <person name="Spatafora J.W."/>
            <person name="Visel A."/>
            <person name="Grigoriev I.V."/>
        </authorList>
    </citation>
    <scope>NUCLEOTIDE SEQUENCE [LARGE SCALE GENOMIC DNA]</scope>
    <source>
        <strain evidence="2 3">JEL800</strain>
    </source>
</reference>
<dbReference type="PROSITE" id="PS51257">
    <property type="entry name" value="PROKAR_LIPOPROTEIN"/>
    <property type="match status" value="1"/>
</dbReference>
<feature type="chain" id="PRO_5012327487" description="Bulb-type lectin domain-containing protein" evidence="1">
    <location>
        <begin position="18"/>
        <end position="197"/>
    </location>
</feature>
<evidence type="ECO:0000256" key="1">
    <source>
        <dbReference type="SAM" id="SignalP"/>
    </source>
</evidence>
<dbReference type="OrthoDB" id="2107987at2759"/>
<gene>
    <name evidence="2" type="ORF">BCR33DRAFT_409590</name>
</gene>
<feature type="signal peptide" evidence="1">
    <location>
        <begin position="1"/>
        <end position="17"/>
    </location>
</feature>
<protein>
    <recommendedName>
        <fullName evidence="4">Bulb-type lectin domain-containing protein</fullName>
    </recommendedName>
</protein>
<keyword evidence="3" id="KW-1185">Reference proteome</keyword>
<sequence>MTRTLLFLLSFLQLTFACDNLHYWSAYELLNDYHAFPNWNPSLPSTSHHQTQTDTKTCIQSYDELAQCDKVESPSGSAVLTLQPDGNLVLYWPFSMNPFCNWGGKCLRPVWSTQTNKPNGPKTLRVVGSGSASIIDVSGKEVWTTKPQRVLNYAYKMMETLCCIRLVWKLFGRADKDGSLICLHKYTFHAFISFLDQ</sequence>
<accession>A0A1Y2BX02</accession>
<evidence type="ECO:0000313" key="3">
    <source>
        <dbReference type="Proteomes" id="UP000193642"/>
    </source>
</evidence>
<dbReference type="InterPro" id="IPR036426">
    <property type="entry name" value="Bulb-type_lectin_dom_sf"/>
</dbReference>
<proteinExistence type="predicted"/>
<organism evidence="2 3">
    <name type="scientific">Rhizoclosmatium globosum</name>
    <dbReference type="NCBI Taxonomy" id="329046"/>
    <lineage>
        <taxon>Eukaryota</taxon>
        <taxon>Fungi</taxon>
        <taxon>Fungi incertae sedis</taxon>
        <taxon>Chytridiomycota</taxon>
        <taxon>Chytridiomycota incertae sedis</taxon>
        <taxon>Chytridiomycetes</taxon>
        <taxon>Chytridiales</taxon>
        <taxon>Chytriomycetaceae</taxon>
        <taxon>Rhizoclosmatium</taxon>
    </lineage>
</organism>
<dbReference type="Gene3D" id="2.90.10.10">
    <property type="entry name" value="Bulb-type lectin domain"/>
    <property type="match status" value="1"/>
</dbReference>
<keyword evidence="1" id="KW-0732">Signal</keyword>
<dbReference type="EMBL" id="MCGO01000040">
    <property type="protein sequence ID" value="ORY39276.1"/>
    <property type="molecule type" value="Genomic_DNA"/>
</dbReference>
<dbReference type="Proteomes" id="UP000193642">
    <property type="component" value="Unassembled WGS sequence"/>
</dbReference>